<dbReference type="Gene3D" id="2.70.98.70">
    <property type="match status" value="1"/>
</dbReference>
<dbReference type="Proteomes" id="UP000528964">
    <property type="component" value="Unassembled WGS sequence"/>
</dbReference>
<keyword evidence="4" id="KW-1185">Reference proteome</keyword>
<evidence type="ECO:0000313" key="3">
    <source>
        <dbReference type="EMBL" id="MBB3973849.1"/>
    </source>
</evidence>
<evidence type="ECO:0000259" key="2">
    <source>
        <dbReference type="Pfam" id="PF07940"/>
    </source>
</evidence>
<dbReference type="GO" id="GO:0016829">
    <property type="term" value="F:lyase activity"/>
    <property type="evidence" value="ECO:0007669"/>
    <property type="project" value="InterPro"/>
</dbReference>
<sequence length="588" mass="63194">MGLAALGEKARLAGIVLTIWARGVWRRLAALAGLPREVAHRTPDKLLIAPHDLRTTDPTRAAEIYAGTFALAGRVLETKGGSPFLAAPPSEEWADALHGFAWLRHLRAADTTLARANGRALVNEWIGLRGGPAQSAHKPEVAARRLISWFCHAPLILDGADRAFYRRFLRSATRQTRRLERMFHQTPDGLPRLTAAAALAYAGLCLSGEARLLRTASKRLSQELERQILPDGGHVSRNPAALVGALLDLLPLRQAFTARNASPPQTLLSAIDRMMPMLRFFRHGDGEFAQFNGAGPTSFDLIATALAYDDARGAPVEDAQYSGYQRLAAADGLVIMDAGPPPPFDVSQQAHAGCLSFEFSSGEERVIVNCGSPRFQGGDWFAAGRATAAHSTATVGEVSSCRFTSAGLRRVSGARVLAGPSAASARRERSGDRIGVVASHDGYATRFGVVHERSLWLAQDGLSLTGEDVFRRVEGSRSQSDPAVALRFHLHPSVRATLRDDGFGALLALPSGATWMFSTADAAVSLEESVYLSDARGPRRSEQLVIRASARTTPRIAWSLEVVDEAAYGRSARLPAASTLFGPPPRTA</sequence>
<protein>
    <submittedName>
        <fullName evidence="3">Putative heparinase superfamily protein</fullName>
    </submittedName>
</protein>
<feature type="domain" description="Heparinase II/III-like C-terminal" evidence="2">
    <location>
        <begin position="312"/>
        <end position="559"/>
    </location>
</feature>
<accession>A0A7W6GHJ2</accession>
<dbReference type="GO" id="GO:0030313">
    <property type="term" value="C:cell envelope"/>
    <property type="evidence" value="ECO:0007669"/>
    <property type="project" value="UniProtKB-SubCell"/>
</dbReference>
<comment type="caution">
    <text evidence="3">The sequence shown here is derived from an EMBL/GenBank/DDBJ whole genome shotgun (WGS) entry which is preliminary data.</text>
</comment>
<organism evidence="3 4">
    <name type="scientific">Hansschlegelia beijingensis</name>
    <dbReference type="NCBI Taxonomy" id="1133344"/>
    <lineage>
        <taxon>Bacteria</taxon>
        <taxon>Pseudomonadati</taxon>
        <taxon>Pseudomonadota</taxon>
        <taxon>Alphaproteobacteria</taxon>
        <taxon>Hyphomicrobiales</taxon>
        <taxon>Methylopilaceae</taxon>
        <taxon>Hansschlegelia</taxon>
    </lineage>
</organism>
<dbReference type="AlphaFoldDB" id="A0A7W6GHJ2"/>
<evidence type="ECO:0000256" key="1">
    <source>
        <dbReference type="ARBA" id="ARBA00004196"/>
    </source>
</evidence>
<dbReference type="RefSeq" id="WP_183395721.1">
    <property type="nucleotide sequence ID" value="NZ_JACIDR010000004.1"/>
</dbReference>
<evidence type="ECO:0000313" key="4">
    <source>
        <dbReference type="Proteomes" id="UP000528964"/>
    </source>
</evidence>
<dbReference type="Pfam" id="PF07940">
    <property type="entry name" value="Hepar_II_III_C"/>
    <property type="match status" value="1"/>
</dbReference>
<proteinExistence type="predicted"/>
<gene>
    <name evidence="3" type="ORF">GGR24_002526</name>
</gene>
<dbReference type="InterPro" id="IPR008929">
    <property type="entry name" value="Chondroitin_lyas"/>
</dbReference>
<comment type="subcellular location">
    <subcellularLocation>
        <location evidence="1">Cell envelope</location>
    </subcellularLocation>
</comment>
<name>A0A7W6GHJ2_9HYPH</name>
<dbReference type="Gene3D" id="1.50.10.100">
    <property type="entry name" value="Chondroitin AC/alginate lyase"/>
    <property type="match status" value="1"/>
</dbReference>
<dbReference type="EMBL" id="JACIDR010000004">
    <property type="protein sequence ID" value="MBB3973849.1"/>
    <property type="molecule type" value="Genomic_DNA"/>
</dbReference>
<reference evidence="3 4" key="1">
    <citation type="submission" date="2020-08" db="EMBL/GenBank/DDBJ databases">
        <title>Genomic Encyclopedia of Type Strains, Phase IV (KMG-IV): sequencing the most valuable type-strain genomes for metagenomic binning, comparative biology and taxonomic classification.</title>
        <authorList>
            <person name="Goeker M."/>
        </authorList>
    </citation>
    <scope>NUCLEOTIDE SEQUENCE [LARGE SCALE GENOMIC DNA]</scope>
    <source>
        <strain evidence="3 4">DSM 25481</strain>
    </source>
</reference>
<dbReference type="InterPro" id="IPR012480">
    <property type="entry name" value="Hepar_II_III_C"/>
</dbReference>